<accession>A0ABR7NPK9</accession>
<dbReference type="Pfam" id="PF07687">
    <property type="entry name" value="M20_dimer"/>
    <property type="match status" value="1"/>
</dbReference>
<dbReference type="Gene3D" id="3.30.70.360">
    <property type="match status" value="1"/>
</dbReference>
<evidence type="ECO:0000313" key="2">
    <source>
        <dbReference type="EMBL" id="MBC8598053.1"/>
    </source>
</evidence>
<dbReference type="Proteomes" id="UP000647491">
    <property type="component" value="Unassembled WGS sequence"/>
</dbReference>
<dbReference type="RefSeq" id="WP_262426816.1">
    <property type="nucleotide sequence ID" value="NZ_JACRTJ010000005.1"/>
</dbReference>
<evidence type="ECO:0000313" key="3">
    <source>
        <dbReference type="Proteomes" id="UP000647491"/>
    </source>
</evidence>
<feature type="domain" description="Peptidase M20 dimerisation" evidence="1">
    <location>
        <begin position="187"/>
        <end position="278"/>
    </location>
</feature>
<reference evidence="2 3" key="1">
    <citation type="submission" date="2020-08" db="EMBL/GenBank/DDBJ databases">
        <title>Genome public.</title>
        <authorList>
            <person name="Liu C."/>
            <person name="Sun Q."/>
        </authorList>
    </citation>
    <scope>NUCLEOTIDE SEQUENCE [LARGE SCALE GENOMIC DNA]</scope>
    <source>
        <strain evidence="2 3">BX10</strain>
    </source>
</reference>
<gene>
    <name evidence="2" type="ORF">H8708_02215</name>
</gene>
<dbReference type="SUPFAM" id="SSF53187">
    <property type="entry name" value="Zn-dependent exopeptidases"/>
    <property type="match status" value="1"/>
</dbReference>
<dbReference type="PANTHER" id="PTHR11014">
    <property type="entry name" value="PEPTIDASE M20 FAMILY MEMBER"/>
    <property type="match status" value="1"/>
</dbReference>
<dbReference type="PANTHER" id="PTHR11014:SF63">
    <property type="entry name" value="METALLOPEPTIDASE, PUTATIVE (AFU_ORTHOLOGUE AFUA_6G09600)-RELATED"/>
    <property type="match status" value="1"/>
</dbReference>
<dbReference type="Gene3D" id="3.40.630.10">
    <property type="entry name" value="Zn peptidases"/>
    <property type="match status" value="1"/>
</dbReference>
<keyword evidence="3" id="KW-1185">Reference proteome</keyword>
<dbReference type="NCBIfam" id="TIGR01891">
    <property type="entry name" value="amidohydrolases"/>
    <property type="match status" value="1"/>
</dbReference>
<dbReference type="EMBL" id="JACRTJ010000005">
    <property type="protein sequence ID" value="MBC8598053.1"/>
    <property type="molecule type" value="Genomic_DNA"/>
</dbReference>
<dbReference type="SUPFAM" id="SSF55031">
    <property type="entry name" value="Bacterial exopeptidase dimerisation domain"/>
    <property type="match status" value="1"/>
</dbReference>
<sequence length="391" mass="41955">MSNIRKMAEQYFEDAVELRRRIHQQPELSMEEKETSALVREKLREYGISIAELPLETGVIGVLAGERPGRTILLRADMDALPVEERSGLPFASEKKGVCHSCGHDIHTAALLLAARILGGIKKDLAGTVLFLFQPAEEKLNGSQSVIDSGLFEKYQPDFAVGLHCWPDLPAGTVGVRSGSFMASSDSVSLTVKGRGGHGAHPHKSVDPITAAAYILAELQTVVSRSVAPLEAAVLTMGSIEGGTAANVIPDTVTMEGTVRTVSRETRALMEEKIRQIACHGAEALGASCEVEYKRGVPAVICDPAVVERIRKAAAEELGSENVVTLETPSMGSEDFARYLELVPGAMFRIGTASEDPATRLPLHNGGIRFDERAVLAGAVTFGRLAAEYLR</sequence>
<dbReference type="InterPro" id="IPR036264">
    <property type="entry name" value="Bact_exopeptidase_dim_dom"/>
</dbReference>
<organism evidence="2 3">
    <name type="scientific">Enterocloster hominis</name>
    <name type="common">ex Liu et al. 2021</name>
    <dbReference type="NCBI Taxonomy" id="2763663"/>
    <lineage>
        <taxon>Bacteria</taxon>
        <taxon>Bacillati</taxon>
        <taxon>Bacillota</taxon>
        <taxon>Clostridia</taxon>
        <taxon>Lachnospirales</taxon>
        <taxon>Lachnospiraceae</taxon>
        <taxon>Enterocloster</taxon>
    </lineage>
</organism>
<dbReference type="Pfam" id="PF01546">
    <property type="entry name" value="Peptidase_M20"/>
    <property type="match status" value="1"/>
</dbReference>
<dbReference type="InterPro" id="IPR017439">
    <property type="entry name" value="Amidohydrolase"/>
</dbReference>
<dbReference type="PIRSF" id="PIRSF005962">
    <property type="entry name" value="Pept_M20D_amidohydro"/>
    <property type="match status" value="1"/>
</dbReference>
<protein>
    <submittedName>
        <fullName evidence="2">Amidohydrolase</fullName>
    </submittedName>
</protein>
<dbReference type="InterPro" id="IPR011650">
    <property type="entry name" value="Peptidase_M20_dimer"/>
</dbReference>
<comment type="caution">
    <text evidence="2">The sequence shown here is derived from an EMBL/GenBank/DDBJ whole genome shotgun (WGS) entry which is preliminary data.</text>
</comment>
<evidence type="ECO:0000259" key="1">
    <source>
        <dbReference type="Pfam" id="PF07687"/>
    </source>
</evidence>
<dbReference type="InterPro" id="IPR002933">
    <property type="entry name" value="Peptidase_M20"/>
</dbReference>
<proteinExistence type="predicted"/>
<name>A0ABR7NPK9_9FIRM</name>
<dbReference type="CDD" id="cd03886">
    <property type="entry name" value="M20_Acy1"/>
    <property type="match status" value="1"/>
</dbReference>